<dbReference type="Proteomes" id="UP000318080">
    <property type="component" value="Unassembled WGS sequence"/>
</dbReference>
<reference evidence="1 2" key="1">
    <citation type="submission" date="2019-06" db="EMBL/GenBank/DDBJ databases">
        <title>Draft genome of C. phoceense Strain 272.</title>
        <authorList>
            <person name="Pacheco L.G.C."/>
            <person name="Barberis C.M."/>
            <person name="Almuzara M.N."/>
            <person name="Traglia G.M."/>
            <person name="Santos C.S."/>
            <person name="Rocha D.J.P.G."/>
            <person name="Aguiar E.R.G.R."/>
            <person name="Vay C.A."/>
        </authorList>
    </citation>
    <scope>NUCLEOTIDE SEQUENCE [LARGE SCALE GENOMIC DNA]</scope>
    <source>
        <strain evidence="1 2">272</strain>
    </source>
</reference>
<sequence length="109" mass="13180">MKPIDRYQSACQVPGWVITSAVRYARGRATYIVGMTVDMLIREWKHIHPIDQVVILRDLQEEMYWRETTERSSLSRVDDPDWERAWQYCRDHAPEEWTPETMWPLKENQ</sequence>
<evidence type="ECO:0000313" key="2">
    <source>
        <dbReference type="Proteomes" id="UP000318080"/>
    </source>
</evidence>
<keyword evidence="2" id="KW-1185">Reference proteome</keyword>
<protein>
    <submittedName>
        <fullName evidence="1">Uncharacterized protein</fullName>
    </submittedName>
</protein>
<comment type="caution">
    <text evidence="1">The sequence shown here is derived from an EMBL/GenBank/DDBJ whole genome shotgun (WGS) entry which is preliminary data.</text>
</comment>
<name>A0A540R770_9CORY</name>
<organism evidence="1 2">
    <name type="scientific">Corynebacterium phoceense</name>
    <dbReference type="NCBI Taxonomy" id="1686286"/>
    <lineage>
        <taxon>Bacteria</taxon>
        <taxon>Bacillati</taxon>
        <taxon>Actinomycetota</taxon>
        <taxon>Actinomycetes</taxon>
        <taxon>Mycobacteriales</taxon>
        <taxon>Corynebacteriaceae</taxon>
        <taxon>Corynebacterium</taxon>
    </lineage>
</organism>
<proteinExistence type="predicted"/>
<gene>
    <name evidence="1" type="ORF">EJK80_06160</name>
</gene>
<dbReference type="STRING" id="1686286.GCA_900092335_02628"/>
<dbReference type="AlphaFoldDB" id="A0A540R770"/>
<dbReference type="RefSeq" id="WP_141628850.1">
    <property type="nucleotide sequence ID" value="NZ_VHIR01000007.1"/>
</dbReference>
<evidence type="ECO:0000313" key="1">
    <source>
        <dbReference type="EMBL" id="TQE43589.1"/>
    </source>
</evidence>
<accession>A0A540R770</accession>
<dbReference type="EMBL" id="VHIR01000007">
    <property type="protein sequence ID" value="TQE43589.1"/>
    <property type="molecule type" value="Genomic_DNA"/>
</dbReference>